<dbReference type="InterPro" id="IPR036412">
    <property type="entry name" value="HAD-like_sf"/>
</dbReference>
<gene>
    <name evidence="1" type="ORF">SP60_00755</name>
</gene>
<dbReference type="EMBL" id="CP010552">
    <property type="protein sequence ID" value="ALE51908.1"/>
    <property type="molecule type" value="Genomic_DNA"/>
</dbReference>
<dbReference type="SFLD" id="SFLDS00003">
    <property type="entry name" value="Haloacid_Dehalogenase"/>
    <property type="match status" value="1"/>
</dbReference>
<dbReference type="InterPro" id="IPR044999">
    <property type="entry name" value="CbbY-like"/>
</dbReference>
<dbReference type="Pfam" id="PF00702">
    <property type="entry name" value="Hydrolase"/>
    <property type="match status" value="1"/>
</dbReference>
<dbReference type="InterPro" id="IPR023214">
    <property type="entry name" value="HAD_sf"/>
</dbReference>
<dbReference type="AlphaFoldDB" id="A0A0M4NG15"/>
<dbReference type="Proteomes" id="UP000058020">
    <property type="component" value="Chromosome"/>
</dbReference>
<organism evidence="1 2">
    <name type="scientific">Candidatus Thioglobus autotrophicus</name>
    <dbReference type="NCBI Taxonomy" id="1705394"/>
    <lineage>
        <taxon>Bacteria</taxon>
        <taxon>Pseudomonadati</taxon>
        <taxon>Pseudomonadota</taxon>
        <taxon>Gammaproteobacteria</taxon>
        <taxon>Candidatus Pseudothioglobaceae</taxon>
        <taxon>Candidatus Thioglobus</taxon>
    </lineage>
</organism>
<proteinExistence type="predicted"/>
<dbReference type="STRING" id="1705394.SP60_00755"/>
<evidence type="ECO:0000313" key="1">
    <source>
        <dbReference type="EMBL" id="ALE51908.1"/>
    </source>
</evidence>
<dbReference type="PRINTS" id="PR00413">
    <property type="entry name" value="HADHALOGNASE"/>
</dbReference>
<dbReference type="SFLD" id="SFLDG01129">
    <property type="entry name" value="C1.5:_HAD__Beta-PGM__Phosphata"/>
    <property type="match status" value="1"/>
</dbReference>
<dbReference type="GO" id="GO:0016787">
    <property type="term" value="F:hydrolase activity"/>
    <property type="evidence" value="ECO:0007669"/>
    <property type="project" value="InterPro"/>
</dbReference>
<reference evidence="1 2" key="1">
    <citation type="journal article" date="2015" name="Genome Announc.">
        <title>Genome Sequence of 'Candidatus Thioglobus autotrophica' Strain EF1, a Chemoautotroph from the SUP05 Clade of Marine Gammaproteobacteria.</title>
        <authorList>
            <person name="Shah V."/>
            <person name="Morris R.M."/>
        </authorList>
    </citation>
    <scope>NUCLEOTIDE SEQUENCE [LARGE SCALE GENOMIC DNA]</scope>
    <source>
        <strain evidence="1 2">EF1</strain>
    </source>
</reference>
<dbReference type="Gene3D" id="1.10.150.240">
    <property type="entry name" value="Putative phosphatase, domain 2"/>
    <property type="match status" value="1"/>
</dbReference>
<evidence type="ECO:0000313" key="2">
    <source>
        <dbReference type="Proteomes" id="UP000058020"/>
    </source>
</evidence>
<dbReference type="PANTHER" id="PTHR42896:SF2">
    <property type="entry name" value="CBBY-LIKE PROTEIN"/>
    <property type="match status" value="1"/>
</dbReference>
<dbReference type="Gene3D" id="3.40.50.1000">
    <property type="entry name" value="HAD superfamily/HAD-like"/>
    <property type="match status" value="1"/>
</dbReference>
<dbReference type="OrthoDB" id="9782449at2"/>
<dbReference type="SUPFAM" id="SSF56784">
    <property type="entry name" value="HAD-like"/>
    <property type="match status" value="1"/>
</dbReference>
<accession>A0A0M4NG15</accession>
<name>A0A0M4NG15_9GAMM</name>
<dbReference type="NCBIfam" id="TIGR01509">
    <property type="entry name" value="HAD-SF-IA-v3"/>
    <property type="match status" value="1"/>
</dbReference>
<dbReference type="PANTHER" id="PTHR42896">
    <property type="entry name" value="XYLULOSE-1,5-BISPHOSPHATE (XUBP) PHOSPHATASE"/>
    <property type="match status" value="1"/>
</dbReference>
<protein>
    <submittedName>
        <fullName evidence="1">CbbY</fullName>
    </submittedName>
</protein>
<keyword evidence="2" id="KW-1185">Reference proteome</keyword>
<sequence>MALEALIFDVDGTLANTEKDGHLVAFNLAFKELGLDWEWSNELYHELLNVTGGQLRIKYYVNKYLPNFDTQDLDAFALKLHQLKTKKYVSIMDEGAMPLRPGVERLFKEAREAGLRLAIATTTTPANVDALIGNTLGKEALDWFEVIGAGDVVSNLKPAGDIYHYVLEQMNLDASQCLAFEDSYNGIVSTTEANIKTLITVNEYTDTHDFTGAIVTLSNLGEPDQPFKLINGNPTQASFVNVAYLQELHAQHC</sequence>
<dbReference type="KEGG" id="tho:SP60_00755"/>
<dbReference type="InterPro" id="IPR023198">
    <property type="entry name" value="PGP-like_dom2"/>
</dbReference>
<dbReference type="InterPro" id="IPR006439">
    <property type="entry name" value="HAD-SF_hydro_IA"/>
</dbReference>
<dbReference type="PATRIC" id="fig|1705394.5.peg.151"/>
<dbReference type="RefSeq" id="WP_053950824.1">
    <property type="nucleotide sequence ID" value="NZ_CP010552.1"/>
</dbReference>